<evidence type="ECO:0000313" key="2">
    <source>
        <dbReference type="EMBL" id="MCG2590516.1"/>
    </source>
</evidence>
<evidence type="ECO:0000256" key="1">
    <source>
        <dbReference type="SAM" id="Phobius"/>
    </source>
</evidence>
<dbReference type="RefSeq" id="WP_237855938.1">
    <property type="nucleotide sequence ID" value="NZ_JAKLWS010000034.1"/>
</dbReference>
<keyword evidence="3" id="KW-1185">Reference proteome</keyword>
<feature type="transmembrane region" description="Helical" evidence="1">
    <location>
        <begin position="123"/>
        <end position="141"/>
    </location>
</feature>
<evidence type="ECO:0008006" key="4">
    <source>
        <dbReference type="Google" id="ProtNLM"/>
    </source>
</evidence>
<keyword evidence="1" id="KW-0472">Membrane</keyword>
<dbReference type="EMBL" id="JAKLWS010000034">
    <property type="protein sequence ID" value="MCG2590516.1"/>
    <property type="molecule type" value="Genomic_DNA"/>
</dbReference>
<keyword evidence="1" id="KW-1133">Transmembrane helix</keyword>
<sequence>MRWYEKIGNQLFEPNRRVTPGELIFFKFFELFILLYTIYYSWSWGLYTKLHNSEVVLSLGLANYFDVSYLFDHNIPLFIAFLTSILGIFGFFRKGPKWLYAVVFFLLHLQYVIRYSQGEIPHSQNMIGLSVFCLAVGSIFFSDKQKMPRFVLGAIIFFVGLGYTSAFFSKLIGTGFNWFDGRHLWLWISEKSVDILSREGSFQLNFLQQLALSSTLLSSMILLFGWLTELIGFTAWWKKLRPYTISLLILMHFGITLSMNIRFDAFVLELILIGFPWYKMIDRSVSSTPAWIQKMV</sequence>
<organism evidence="2 3">
    <name type="scientific">Rhodohalobacter sulfatireducens</name>
    <dbReference type="NCBI Taxonomy" id="2911366"/>
    <lineage>
        <taxon>Bacteria</taxon>
        <taxon>Pseudomonadati</taxon>
        <taxon>Balneolota</taxon>
        <taxon>Balneolia</taxon>
        <taxon>Balneolales</taxon>
        <taxon>Balneolaceae</taxon>
        <taxon>Rhodohalobacter</taxon>
    </lineage>
</organism>
<keyword evidence="1" id="KW-0812">Transmembrane</keyword>
<reference evidence="2" key="2">
    <citation type="submission" date="2024-05" db="EMBL/GenBank/DDBJ databases">
        <title>Rhodohalobacter halophilus gen. nov., sp. nov., a moderately halophilic member of the family Balneolaceae.</title>
        <authorList>
            <person name="Xia J."/>
        </authorList>
    </citation>
    <scope>NUCLEOTIDE SEQUENCE</scope>
    <source>
        <strain evidence="2">WB101</strain>
    </source>
</reference>
<name>A0ABS9KI32_9BACT</name>
<feature type="transmembrane region" description="Helical" evidence="1">
    <location>
        <begin position="21"/>
        <end position="42"/>
    </location>
</feature>
<accession>A0ABS9KI32</accession>
<feature type="transmembrane region" description="Helical" evidence="1">
    <location>
        <begin position="240"/>
        <end position="259"/>
    </location>
</feature>
<dbReference type="Proteomes" id="UP001165366">
    <property type="component" value="Unassembled WGS sequence"/>
</dbReference>
<feature type="transmembrane region" description="Helical" evidence="1">
    <location>
        <begin position="206"/>
        <end position="228"/>
    </location>
</feature>
<gene>
    <name evidence="2" type="ORF">L6773_18210</name>
</gene>
<reference evidence="2" key="1">
    <citation type="submission" date="2022-01" db="EMBL/GenBank/DDBJ databases">
        <authorList>
            <person name="Wang Y."/>
        </authorList>
    </citation>
    <scope>NUCLEOTIDE SEQUENCE</scope>
    <source>
        <strain evidence="2">WB101</strain>
    </source>
</reference>
<feature type="transmembrane region" description="Helical" evidence="1">
    <location>
        <begin position="99"/>
        <end position="117"/>
    </location>
</feature>
<feature type="transmembrane region" description="Helical" evidence="1">
    <location>
        <begin position="150"/>
        <end position="168"/>
    </location>
</feature>
<proteinExistence type="predicted"/>
<protein>
    <recommendedName>
        <fullName evidence="4">HTTM domain-containing protein</fullName>
    </recommendedName>
</protein>
<evidence type="ECO:0000313" key="3">
    <source>
        <dbReference type="Proteomes" id="UP001165366"/>
    </source>
</evidence>
<feature type="transmembrane region" description="Helical" evidence="1">
    <location>
        <begin position="75"/>
        <end position="92"/>
    </location>
</feature>
<comment type="caution">
    <text evidence="2">The sequence shown here is derived from an EMBL/GenBank/DDBJ whole genome shotgun (WGS) entry which is preliminary data.</text>
</comment>